<keyword evidence="3" id="KW-1185">Reference proteome</keyword>
<dbReference type="EMBL" id="JANPWB010000006">
    <property type="protein sequence ID" value="KAJ1182519.1"/>
    <property type="molecule type" value="Genomic_DNA"/>
</dbReference>
<comment type="caution">
    <text evidence="2">The sequence shown here is derived from an EMBL/GenBank/DDBJ whole genome shotgun (WGS) entry which is preliminary data.</text>
</comment>
<organism evidence="2 3">
    <name type="scientific">Pleurodeles waltl</name>
    <name type="common">Iberian ribbed newt</name>
    <dbReference type="NCBI Taxonomy" id="8319"/>
    <lineage>
        <taxon>Eukaryota</taxon>
        <taxon>Metazoa</taxon>
        <taxon>Chordata</taxon>
        <taxon>Craniata</taxon>
        <taxon>Vertebrata</taxon>
        <taxon>Euteleostomi</taxon>
        <taxon>Amphibia</taxon>
        <taxon>Batrachia</taxon>
        <taxon>Caudata</taxon>
        <taxon>Salamandroidea</taxon>
        <taxon>Salamandridae</taxon>
        <taxon>Pleurodelinae</taxon>
        <taxon>Pleurodeles</taxon>
    </lineage>
</organism>
<protein>
    <submittedName>
        <fullName evidence="2">Uncharacterized protein</fullName>
    </submittedName>
</protein>
<name>A0AAV7U291_PLEWA</name>
<accession>A0AAV7U291</accession>
<dbReference type="AlphaFoldDB" id="A0AAV7U291"/>
<gene>
    <name evidence="2" type="ORF">NDU88_007707</name>
</gene>
<feature type="region of interest" description="Disordered" evidence="1">
    <location>
        <begin position="120"/>
        <end position="143"/>
    </location>
</feature>
<proteinExistence type="predicted"/>
<sequence length="179" mass="19729">MQFKKRELELKRSCMCAKNKMRCALMEPGKRCPSWTLDFHQTIAQGREVALITASAQSLARAQEARRHQEMLKAKHISGRVAEKSGRRAGWEHSQACGGLIKAGHPPARERRAIPRAKCSSDGRPVRALSTTARSTGLSAAGRPSMCKPLGAFKCAKNRPRGAKRQVEIPQFTVALAKE</sequence>
<feature type="compositionally biased region" description="Polar residues" evidence="1">
    <location>
        <begin position="129"/>
        <end position="138"/>
    </location>
</feature>
<evidence type="ECO:0000313" key="3">
    <source>
        <dbReference type="Proteomes" id="UP001066276"/>
    </source>
</evidence>
<evidence type="ECO:0000313" key="2">
    <source>
        <dbReference type="EMBL" id="KAJ1182519.1"/>
    </source>
</evidence>
<reference evidence="2" key="1">
    <citation type="journal article" date="2022" name="bioRxiv">
        <title>Sequencing and chromosome-scale assembly of the giantPleurodeles waltlgenome.</title>
        <authorList>
            <person name="Brown T."/>
            <person name="Elewa A."/>
            <person name="Iarovenko S."/>
            <person name="Subramanian E."/>
            <person name="Araus A.J."/>
            <person name="Petzold A."/>
            <person name="Susuki M."/>
            <person name="Suzuki K.-i.T."/>
            <person name="Hayashi T."/>
            <person name="Toyoda A."/>
            <person name="Oliveira C."/>
            <person name="Osipova E."/>
            <person name="Leigh N.D."/>
            <person name="Simon A."/>
            <person name="Yun M.H."/>
        </authorList>
    </citation>
    <scope>NUCLEOTIDE SEQUENCE</scope>
    <source>
        <strain evidence="2">20211129_DDA</strain>
        <tissue evidence="2">Liver</tissue>
    </source>
</reference>
<evidence type="ECO:0000256" key="1">
    <source>
        <dbReference type="SAM" id="MobiDB-lite"/>
    </source>
</evidence>
<dbReference type="Proteomes" id="UP001066276">
    <property type="component" value="Chromosome 3_2"/>
</dbReference>